<keyword evidence="1" id="KW-0229">DNA integration</keyword>
<dbReference type="SMART" id="SM00857">
    <property type="entry name" value="Resolvase"/>
    <property type="match status" value="1"/>
</dbReference>
<dbReference type="SUPFAM" id="SSF53041">
    <property type="entry name" value="Resolvase-like"/>
    <property type="match status" value="1"/>
</dbReference>
<sequence>MYGNIGDDQVACYCRVSTDDQSLDRQLTATQEYAEREFGADLADLSIYRDKSTGTNTERSGYQEMMADAEDDELRAVVVHSISRICRSISDLERTTLRLEDAGTELHIVSEGLTLRPDEEDPYQTALFQLLGVFAELEANMAQQRTKEGIAARQANEDYHHGPAPLGFEKDDGRLVEADDYHDVVSVLDMVQKDELSKRKAAERLDSSRPTINRALERAELYGL</sequence>
<gene>
    <name evidence="5" type="ORF">HHUB_2210</name>
</gene>
<dbReference type="InterPro" id="IPR006119">
    <property type="entry name" value="Resolv_N"/>
</dbReference>
<dbReference type="CDD" id="cd03768">
    <property type="entry name" value="SR_ResInv"/>
    <property type="match status" value="1"/>
</dbReference>
<keyword evidence="3" id="KW-0233">DNA recombination</keyword>
<dbReference type="PROSITE" id="PS51736">
    <property type="entry name" value="RECOMBINASES_3"/>
    <property type="match status" value="1"/>
</dbReference>
<evidence type="ECO:0000313" key="6">
    <source>
        <dbReference type="Proteomes" id="UP000066737"/>
    </source>
</evidence>
<feature type="domain" description="Resolvase/invertase-type recombinase catalytic" evidence="4">
    <location>
        <begin position="9"/>
        <end position="157"/>
    </location>
</feature>
<keyword evidence="6" id="KW-1185">Reference proteome</keyword>
<dbReference type="InterPro" id="IPR036162">
    <property type="entry name" value="Resolvase-like_N_sf"/>
</dbReference>
<keyword evidence="2" id="KW-0238">DNA-binding</keyword>
<evidence type="ECO:0000256" key="2">
    <source>
        <dbReference type="ARBA" id="ARBA00023125"/>
    </source>
</evidence>
<dbReference type="STRING" id="1407499.HHUB_2210"/>
<dbReference type="Gene3D" id="3.40.50.1390">
    <property type="entry name" value="Resolvase, N-terminal catalytic domain"/>
    <property type="match status" value="1"/>
</dbReference>
<dbReference type="GO" id="GO:0000150">
    <property type="term" value="F:DNA strand exchange activity"/>
    <property type="evidence" value="ECO:0007669"/>
    <property type="project" value="InterPro"/>
</dbReference>
<reference evidence="6" key="1">
    <citation type="journal article" date="2016" name="Environ. Microbiol.">
        <title>The complete genome of a viable archaeum isolated from 123-million-year-old rock salt.</title>
        <authorList>
            <person name="Jaakkola S.T."/>
            <person name="Pfeiffer F."/>
            <person name="Ravantti J.J."/>
            <person name="Guo Q."/>
            <person name="Liu Y."/>
            <person name="Chen X."/>
            <person name="Ma H."/>
            <person name="Yang C."/>
            <person name="Oksanen H.M."/>
            <person name="Bamford D.H."/>
        </authorList>
    </citation>
    <scope>NUCLEOTIDE SEQUENCE</scope>
    <source>
        <strain evidence="6">JI20-1</strain>
    </source>
</reference>
<name>A0A0U5H3N8_9EURY</name>
<proteinExistence type="predicted"/>
<dbReference type="GeneID" id="26658864"/>
<evidence type="ECO:0000313" key="5">
    <source>
        <dbReference type="EMBL" id="CQH55269.1"/>
    </source>
</evidence>
<evidence type="ECO:0000256" key="3">
    <source>
        <dbReference type="ARBA" id="ARBA00023172"/>
    </source>
</evidence>
<dbReference type="PANTHER" id="PTHR30461">
    <property type="entry name" value="DNA-INVERTASE FROM LAMBDOID PROPHAGE"/>
    <property type="match status" value="1"/>
</dbReference>
<dbReference type="InterPro" id="IPR006118">
    <property type="entry name" value="Recombinase_CS"/>
</dbReference>
<dbReference type="EMBL" id="LN831302">
    <property type="protein sequence ID" value="CQH55269.1"/>
    <property type="molecule type" value="Genomic_DNA"/>
</dbReference>
<dbReference type="GO" id="GO:0003677">
    <property type="term" value="F:DNA binding"/>
    <property type="evidence" value="ECO:0007669"/>
    <property type="project" value="UniProtKB-KW"/>
</dbReference>
<dbReference type="PROSITE" id="PS00397">
    <property type="entry name" value="RECOMBINASES_1"/>
    <property type="match status" value="1"/>
</dbReference>
<organism evidence="5 6">
    <name type="scientific">Halobacterium hubeiense</name>
    <dbReference type="NCBI Taxonomy" id="1407499"/>
    <lineage>
        <taxon>Archaea</taxon>
        <taxon>Methanobacteriati</taxon>
        <taxon>Methanobacteriota</taxon>
        <taxon>Stenosarchaea group</taxon>
        <taxon>Halobacteria</taxon>
        <taxon>Halobacteriales</taxon>
        <taxon>Halobacteriaceae</taxon>
        <taxon>Halobacterium</taxon>
    </lineage>
</organism>
<dbReference type="Pfam" id="PF00239">
    <property type="entry name" value="Resolvase"/>
    <property type="match status" value="1"/>
</dbReference>
<dbReference type="AlphaFoldDB" id="A0A0U5H3N8"/>
<dbReference type="Proteomes" id="UP000066737">
    <property type="component" value="Chromosome I"/>
</dbReference>
<protein>
    <submittedName>
        <fullName evidence="5">Resolvase</fullName>
    </submittedName>
</protein>
<accession>A0A0U5H3N8</accession>
<evidence type="ECO:0000256" key="1">
    <source>
        <dbReference type="ARBA" id="ARBA00022908"/>
    </source>
</evidence>
<dbReference type="GO" id="GO:0015074">
    <property type="term" value="P:DNA integration"/>
    <property type="evidence" value="ECO:0007669"/>
    <property type="project" value="UniProtKB-KW"/>
</dbReference>
<dbReference type="PANTHER" id="PTHR30461:SF2">
    <property type="entry name" value="SERINE RECOMBINASE PINE-RELATED"/>
    <property type="match status" value="1"/>
</dbReference>
<dbReference type="InterPro" id="IPR050639">
    <property type="entry name" value="SSR_resolvase"/>
</dbReference>
<dbReference type="RefSeq" id="WP_238324026.1">
    <property type="nucleotide sequence ID" value="NZ_LN831302.1"/>
</dbReference>
<dbReference type="KEGG" id="hhb:Hhub_2210"/>
<evidence type="ECO:0000259" key="4">
    <source>
        <dbReference type="PROSITE" id="PS51736"/>
    </source>
</evidence>